<accession>A0A6G1U296</accession>
<dbReference type="GO" id="GO:0004519">
    <property type="term" value="F:endonuclease activity"/>
    <property type="evidence" value="ECO:0007669"/>
    <property type="project" value="UniProtKB-KW"/>
</dbReference>
<evidence type="ECO:0000313" key="1">
    <source>
        <dbReference type="EMBL" id="MQN80938.1"/>
    </source>
</evidence>
<sequence length="333" mass="38527">MTKSISIDINRIDISEDEISKLYSGLLDSLLVDRTRTHYSGSTSYLVWGTDDYSYMGESYAKDKPITPNLVTGENNGIIKPRILKNEELRKSRTEDKAEVFTPAWICNSQNNLLDDAWFGTEGIFNTENADKTWTSVPKGQIHIPDNYDWKQYVKLQRLEMACGEAPYLASRYDVTTGEIIPVQDRIGLLDRKFKLINQFTKSEPTKLNKREWRRWALRALQSVYGFDWQGDNVLLAREALLLTYIDFYVDKWGKFPLKEALEKPVEVISWNIWQMDGLQGTLPGVEGIPMLQRMSNNQELFADETLCLIKEWHKQEPPAGENIRFVDLINNK</sequence>
<evidence type="ECO:0000313" key="2">
    <source>
        <dbReference type="Proteomes" id="UP000480425"/>
    </source>
</evidence>
<dbReference type="AlphaFoldDB" id="A0A6G1U296"/>
<reference evidence="1 2" key="1">
    <citation type="submission" date="2019-09" db="EMBL/GenBank/DDBJ databases">
        <title>Distinct polysaccharide growth profiles of human intestinal Prevotella copri isolates.</title>
        <authorList>
            <person name="Fehlner-Peach H."/>
            <person name="Magnabosco C."/>
            <person name="Raghavan V."/>
            <person name="Scher J.U."/>
            <person name="Tett A."/>
            <person name="Cox L.M."/>
            <person name="Gottsegen C."/>
            <person name="Watters A."/>
            <person name="Wiltshire- Gordon J.D."/>
            <person name="Segata N."/>
            <person name="Bonneau R."/>
            <person name="Littman D.R."/>
        </authorList>
    </citation>
    <scope>NUCLEOTIDE SEQUENCE [LARGE SCALE GENOMIC DNA]</scope>
    <source>
        <strain evidence="2">iA622</strain>
    </source>
</reference>
<dbReference type="Proteomes" id="UP000480425">
    <property type="component" value="Unassembled WGS sequence"/>
</dbReference>
<dbReference type="OrthoDB" id="9813673at2"/>
<comment type="caution">
    <text evidence="1">The sequence shown here is derived from an EMBL/GenBank/DDBJ whole genome shotgun (WGS) entry which is preliminary data.</text>
</comment>
<organism evidence="1 2">
    <name type="scientific">Segatella copri</name>
    <dbReference type="NCBI Taxonomy" id="165179"/>
    <lineage>
        <taxon>Bacteria</taxon>
        <taxon>Pseudomonadati</taxon>
        <taxon>Bacteroidota</taxon>
        <taxon>Bacteroidia</taxon>
        <taxon>Bacteroidales</taxon>
        <taxon>Prevotellaceae</taxon>
        <taxon>Segatella</taxon>
    </lineage>
</organism>
<proteinExistence type="predicted"/>
<name>A0A6G1U296_9BACT</name>
<keyword evidence="1" id="KW-0378">Hydrolase</keyword>
<dbReference type="EMBL" id="VZCB01000062">
    <property type="protein sequence ID" value="MQN80938.1"/>
    <property type="molecule type" value="Genomic_DNA"/>
</dbReference>
<dbReference type="RefSeq" id="WP_153123773.1">
    <property type="nucleotide sequence ID" value="NZ_VZCB01000062.1"/>
</dbReference>
<protein>
    <submittedName>
        <fullName evidence="1">Restriction endonuclease subunit M</fullName>
    </submittedName>
</protein>
<keyword evidence="1" id="KW-0540">Nuclease</keyword>
<keyword evidence="1" id="KW-0255">Endonuclease</keyword>
<gene>
    <name evidence="1" type="ORF">F7D73_08225</name>
</gene>